<evidence type="ECO:0000313" key="4">
    <source>
        <dbReference type="RefSeq" id="XP_004498544.1"/>
    </source>
</evidence>
<feature type="transmembrane region" description="Helical" evidence="2">
    <location>
        <begin position="17"/>
        <end position="43"/>
    </location>
</feature>
<keyword evidence="2" id="KW-1133">Transmembrane helix</keyword>
<feature type="compositionally biased region" description="Low complexity" evidence="1">
    <location>
        <begin position="106"/>
        <end position="118"/>
    </location>
</feature>
<evidence type="ECO:0000256" key="2">
    <source>
        <dbReference type="SAM" id="Phobius"/>
    </source>
</evidence>
<keyword evidence="3" id="KW-1185">Reference proteome</keyword>
<evidence type="ECO:0000256" key="1">
    <source>
        <dbReference type="SAM" id="MobiDB-lite"/>
    </source>
</evidence>
<dbReference type="PaxDb" id="3827-XP_004498544.1"/>
<dbReference type="InterPro" id="IPR044950">
    <property type="entry name" value="TED6/7"/>
</dbReference>
<dbReference type="Proteomes" id="UP000087171">
    <property type="component" value="Chromosome Ca4"/>
</dbReference>
<name>A0A1S2Y324_CICAR</name>
<dbReference type="STRING" id="3827.A0A1S2Y324"/>
<dbReference type="GO" id="GO:0009834">
    <property type="term" value="P:plant-type secondary cell wall biogenesis"/>
    <property type="evidence" value="ECO:0007669"/>
    <property type="project" value="InterPro"/>
</dbReference>
<proteinExistence type="predicted"/>
<sequence length="134" mass="14528">MASTQSSNSPSPNNPPIVIVVLFIFSGGLVLLSLLTFVLFCFFQKRKEKKTQETDIIHIDEHKKGKETIVPGPFGQQAVVITVEDDVHVDETKKTDKLGSGLHAKSSSAEANHHNSSSQEAGASPGHHQLENKS</sequence>
<dbReference type="AlphaFoldDB" id="A0A1S2Y324"/>
<dbReference type="OrthoDB" id="785473at2759"/>
<keyword evidence="2" id="KW-0812">Transmembrane</keyword>
<dbReference type="RefSeq" id="XP_004498544.1">
    <property type="nucleotide sequence ID" value="XM_004498487.3"/>
</dbReference>
<evidence type="ECO:0000313" key="3">
    <source>
        <dbReference type="Proteomes" id="UP000087171"/>
    </source>
</evidence>
<dbReference type="PANTHER" id="PTHR35697">
    <property type="entry name" value="OS08G0108300 PROTEIN"/>
    <property type="match status" value="1"/>
</dbReference>
<keyword evidence="2" id="KW-0472">Membrane</keyword>
<gene>
    <name evidence="4" type="primary">LOC101502452</name>
</gene>
<reference evidence="3" key="1">
    <citation type="journal article" date="2013" name="Nat. Biotechnol.">
        <title>Draft genome sequence of chickpea (Cicer arietinum) provides a resource for trait improvement.</title>
        <authorList>
            <person name="Varshney R.K."/>
            <person name="Song C."/>
            <person name="Saxena R.K."/>
            <person name="Azam S."/>
            <person name="Yu S."/>
            <person name="Sharpe A.G."/>
            <person name="Cannon S."/>
            <person name="Baek J."/>
            <person name="Rosen B.D."/>
            <person name="Tar'an B."/>
            <person name="Millan T."/>
            <person name="Zhang X."/>
            <person name="Ramsay L.D."/>
            <person name="Iwata A."/>
            <person name="Wang Y."/>
            <person name="Nelson W."/>
            <person name="Farmer A.D."/>
            <person name="Gaur P.M."/>
            <person name="Soderlund C."/>
            <person name="Penmetsa R.V."/>
            <person name="Xu C."/>
            <person name="Bharti A.K."/>
            <person name="He W."/>
            <person name="Winter P."/>
            <person name="Zhao S."/>
            <person name="Hane J.K."/>
            <person name="Carrasquilla-Garcia N."/>
            <person name="Condie J.A."/>
            <person name="Upadhyaya H.D."/>
            <person name="Luo M.C."/>
            <person name="Thudi M."/>
            <person name="Gowda C.L."/>
            <person name="Singh N.P."/>
            <person name="Lichtenzveig J."/>
            <person name="Gali K.K."/>
            <person name="Rubio J."/>
            <person name="Nadarajan N."/>
            <person name="Dolezel J."/>
            <person name="Bansal K.C."/>
            <person name="Xu X."/>
            <person name="Edwards D."/>
            <person name="Zhang G."/>
            <person name="Kahl G."/>
            <person name="Gil J."/>
            <person name="Singh K.B."/>
            <person name="Datta S.K."/>
            <person name="Jackson S.A."/>
            <person name="Wang J."/>
            <person name="Cook D.R."/>
        </authorList>
    </citation>
    <scope>NUCLEOTIDE SEQUENCE [LARGE SCALE GENOMIC DNA]</scope>
    <source>
        <strain evidence="3">cv. CDC Frontier</strain>
    </source>
</reference>
<feature type="region of interest" description="Disordered" evidence="1">
    <location>
        <begin position="92"/>
        <end position="134"/>
    </location>
</feature>
<protein>
    <submittedName>
        <fullName evidence="4">Uncharacterized protein LOC101502452</fullName>
    </submittedName>
</protein>
<organism evidence="3 4">
    <name type="scientific">Cicer arietinum</name>
    <name type="common">Chickpea</name>
    <name type="synonym">Garbanzo</name>
    <dbReference type="NCBI Taxonomy" id="3827"/>
    <lineage>
        <taxon>Eukaryota</taxon>
        <taxon>Viridiplantae</taxon>
        <taxon>Streptophyta</taxon>
        <taxon>Embryophyta</taxon>
        <taxon>Tracheophyta</taxon>
        <taxon>Spermatophyta</taxon>
        <taxon>Magnoliopsida</taxon>
        <taxon>eudicotyledons</taxon>
        <taxon>Gunneridae</taxon>
        <taxon>Pentapetalae</taxon>
        <taxon>rosids</taxon>
        <taxon>fabids</taxon>
        <taxon>Fabales</taxon>
        <taxon>Fabaceae</taxon>
        <taxon>Papilionoideae</taxon>
        <taxon>50 kb inversion clade</taxon>
        <taxon>NPAAA clade</taxon>
        <taxon>Hologalegina</taxon>
        <taxon>IRL clade</taxon>
        <taxon>Cicereae</taxon>
        <taxon>Cicer</taxon>
    </lineage>
</organism>
<dbReference type="PANTHER" id="PTHR35697:SF1">
    <property type="entry name" value="PROTEIN TRACHEARY ELEMENT DIFFERENTIATION-RELATED 7"/>
    <property type="match status" value="1"/>
</dbReference>
<accession>A0A1S2Y324</accession>
<reference evidence="4" key="2">
    <citation type="submission" date="2025-08" db="UniProtKB">
        <authorList>
            <consortium name="RefSeq"/>
        </authorList>
    </citation>
    <scope>IDENTIFICATION</scope>
    <source>
        <tissue evidence="4">Etiolated seedlings</tissue>
    </source>
</reference>